<evidence type="ECO:0000313" key="3">
    <source>
        <dbReference type="Proteomes" id="UP001460270"/>
    </source>
</evidence>
<protein>
    <submittedName>
        <fullName evidence="2">Uncharacterized protein</fullName>
    </submittedName>
</protein>
<feature type="transmembrane region" description="Helical" evidence="1">
    <location>
        <begin position="170"/>
        <end position="197"/>
    </location>
</feature>
<keyword evidence="1" id="KW-0472">Membrane</keyword>
<feature type="transmembrane region" description="Helical" evidence="1">
    <location>
        <begin position="329"/>
        <end position="352"/>
    </location>
</feature>
<proteinExistence type="predicted"/>
<feature type="transmembrane region" description="Helical" evidence="1">
    <location>
        <begin position="267"/>
        <end position="297"/>
    </location>
</feature>
<dbReference type="Proteomes" id="UP001460270">
    <property type="component" value="Unassembled WGS sequence"/>
</dbReference>
<dbReference type="EMBL" id="JBBPFD010000018">
    <property type="protein sequence ID" value="KAK7888764.1"/>
    <property type="molecule type" value="Genomic_DNA"/>
</dbReference>
<reference evidence="3" key="1">
    <citation type="submission" date="2024-04" db="EMBL/GenBank/DDBJ databases">
        <title>Salinicola lusitanus LLJ914,a marine bacterium isolated from the Okinawa Trough.</title>
        <authorList>
            <person name="Li J."/>
        </authorList>
    </citation>
    <scope>NUCLEOTIDE SEQUENCE [LARGE SCALE GENOMIC DNA]</scope>
</reference>
<feature type="transmembrane region" description="Helical" evidence="1">
    <location>
        <begin position="131"/>
        <end position="158"/>
    </location>
</feature>
<gene>
    <name evidence="2" type="ORF">WMY93_024324</name>
</gene>
<comment type="caution">
    <text evidence="2">The sequence shown here is derived from an EMBL/GenBank/DDBJ whole genome shotgun (WGS) entry which is preliminary data.</text>
</comment>
<feature type="transmembrane region" description="Helical" evidence="1">
    <location>
        <begin position="304"/>
        <end position="323"/>
    </location>
</feature>
<feature type="transmembrane region" description="Helical" evidence="1">
    <location>
        <begin position="100"/>
        <end position="119"/>
    </location>
</feature>
<evidence type="ECO:0000256" key="1">
    <source>
        <dbReference type="SAM" id="Phobius"/>
    </source>
</evidence>
<name>A0AAW0NB75_9GOBI</name>
<dbReference type="AlphaFoldDB" id="A0AAW0NB75"/>
<organism evidence="2 3">
    <name type="scientific">Mugilogobius chulae</name>
    <name type="common">yellowstripe goby</name>
    <dbReference type="NCBI Taxonomy" id="88201"/>
    <lineage>
        <taxon>Eukaryota</taxon>
        <taxon>Metazoa</taxon>
        <taxon>Chordata</taxon>
        <taxon>Craniata</taxon>
        <taxon>Vertebrata</taxon>
        <taxon>Euteleostomi</taxon>
        <taxon>Actinopterygii</taxon>
        <taxon>Neopterygii</taxon>
        <taxon>Teleostei</taxon>
        <taxon>Neoteleostei</taxon>
        <taxon>Acanthomorphata</taxon>
        <taxon>Gobiaria</taxon>
        <taxon>Gobiiformes</taxon>
        <taxon>Gobioidei</taxon>
        <taxon>Gobiidae</taxon>
        <taxon>Gobionellinae</taxon>
        <taxon>Mugilogobius</taxon>
    </lineage>
</organism>
<evidence type="ECO:0000313" key="2">
    <source>
        <dbReference type="EMBL" id="KAK7888764.1"/>
    </source>
</evidence>
<accession>A0AAW0NB75</accession>
<keyword evidence="3" id="KW-1185">Reference proteome</keyword>
<feature type="transmembrane region" description="Helical" evidence="1">
    <location>
        <begin position="6"/>
        <end position="34"/>
    </location>
</feature>
<sequence length="376" mass="40360">MGVLMLLFPLIGFSIFSFFYTAGTICTLGSFLFLMEHRMKVKINDMVEAKVKAIVNNASTQIRSASRQLEIACNKYLDDSTLEAYVDCFNSDIGGILQGLCVLLYPKLGLLLLTLTAVVDVGEGTRKVLVLVGFVGFGGLAFACLGGFAALIMGGLGGLGDRVFRELDGLAFLVLGVLGGVAALGMGGLGGFCALSVGGLSALTLSELEKQSVTGKGPFGSSSESTAIVLGLWGSCRSVCWGLGCAGSVGLGEWRDWQDMHRATLQYFILATVLWFWGPALFLLLLKLLIWAVVLILQHCPKSVVAILCFIFGAGCTIMGVYLRFLPGFALLLFGIFYTVGNAFMLESAMLLEDFTKRVMIYDNTRRTTTILMLVS</sequence>
<keyword evidence="1" id="KW-0812">Transmembrane</keyword>
<keyword evidence="1" id="KW-1133">Transmembrane helix</keyword>